<protein>
    <submittedName>
        <fullName evidence="2">Uncharacterized protein</fullName>
    </submittedName>
</protein>
<organism evidence="2 3">
    <name type="scientific">Jaapia argillacea MUCL 33604</name>
    <dbReference type="NCBI Taxonomy" id="933084"/>
    <lineage>
        <taxon>Eukaryota</taxon>
        <taxon>Fungi</taxon>
        <taxon>Dikarya</taxon>
        <taxon>Basidiomycota</taxon>
        <taxon>Agaricomycotina</taxon>
        <taxon>Agaricomycetes</taxon>
        <taxon>Agaricomycetidae</taxon>
        <taxon>Jaapiales</taxon>
        <taxon>Jaapiaceae</taxon>
        <taxon>Jaapia</taxon>
    </lineage>
</organism>
<dbReference type="Proteomes" id="UP000027265">
    <property type="component" value="Unassembled WGS sequence"/>
</dbReference>
<evidence type="ECO:0000313" key="2">
    <source>
        <dbReference type="EMBL" id="KDQ52875.1"/>
    </source>
</evidence>
<keyword evidence="3" id="KW-1185">Reference proteome</keyword>
<dbReference type="HOGENOM" id="CLU_990659_0_0_1"/>
<name>A0A067PGA1_9AGAM</name>
<gene>
    <name evidence="2" type="ORF">JAAARDRAFT_197939</name>
</gene>
<dbReference type="InParanoid" id="A0A067PGA1"/>
<accession>A0A067PGA1</accession>
<reference evidence="3" key="1">
    <citation type="journal article" date="2014" name="Proc. Natl. Acad. Sci. U.S.A.">
        <title>Extensive sampling of basidiomycete genomes demonstrates inadequacy of the white-rot/brown-rot paradigm for wood decay fungi.</title>
        <authorList>
            <person name="Riley R."/>
            <person name="Salamov A.A."/>
            <person name="Brown D.W."/>
            <person name="Nagy L.G."/>
            <person name="Floudas D."/>
            <person name="Held B.W."/>
            <person name="Levasseur A."/>
            <person name="Lombard V."/>
            <person name="Morin E."/>
            <person name="Otillar R."/>
            <person name="Lindquist E.A."/>
            <person name="Sun H."/>
            <person name="LaButti K.M."/>
            <person name="Schmutz J."/>
            <person name="Jabbour D."/>
            <person name="Luo H."/>
            <person name="Baker S.E."/>
            <person name="Pisabarro A.G."/>
            <person name="Walton J.D."/>
            <person name="Blanchette R.A."/>
            <person name="Henrissat B."/>
            <person name="Martin F."/>
            <person name="Cullen D."/>
            <person name="Hibbett D.S."/>
            <person name="Grigoriev I.V."/>
        </authorList>
    </citation>
    <scope>NUCLEOTIDE SEQUENCE [LARGE SCALE GENOMIC DNA]</scope>
    <source>
        <strain evidence="3">MUCL 33604</strain>
    </source>
</reference>
<dbReference type="AlphaFoldDB" id="A0A067PGA1"/>
<proteinExistence type="predicted"/>
<dbReference type="EMBL" id="KL197737">
    <property type="protein sequence ID" value="KDQ52875.1"/>
    <property type="molecule type" value="Genomic_DNA"/>
</dbReference>
<evidence type="ECO:0000256" key="1">
    <source>
        <dbReference type="SAM" id="MobiDB-lite"/>
    </source>
</evidence>
<dbReference type="OrthoDB" id="3230575at2759"/>
<sequence>MATSSEETSALILQPFGETGTTQERVDDNAARLCSALATLKALIPGAQNSSPTISPPLRDPDASRFSNSFMAHGLTPAMVQFLLSKVILSLPVITFKVLPLLNMSNPYLLFPITEIDTTAEVIKKIICDTWSQPLVTQFILDGLQITDPMACLETMEGILMSIEVERVKNRMREGFDRLRYNVFARLGDTPVWADIRDHLWDIPYVNLLHRTAHSTPFKLCSLCHCMTHPRGLCPFPSLPGWNGPLHNPTPPGNAQVGPPCNKGGQDHGMKNSRGWAQGRR</sequence>
<evidence type="ECO:0000313" key="3">
    <source>
        <dbReference type="Proteomes" id="UP000027265"/>
    </source>
</evidence>
<feature type="region of interest" description="Disordered" evidence="1">
    <location>
        <begin position="245"/>
        <end position="281"/>
    </location>
</feature>
<dbReference type="STRING" id="933084.A0A067PGA1"/>